<evidence type="ECO:0000256" key="4">
    <source>
        <dbReference type="ARBA" id="ARBA00023015"/>
    </source>
</evidence>
<feature type="domain" description="NusB/RsmB/TIM44" evidence="6">
    <location>
        <begin position="2"/>
        <end position="71"/>
    </location>
</feature>
<gene>
    <name evidence="7" type="ORF">METZ01_LOCUS247160</name>
</gene>
<dbReference type="GO" id="GO:0006353">
    <property type="term" value="P:DNA-templated transcription termination"/>
    <property type="evidence" value="ECO:0007669"/>
    <property type="project" value="InterPro"/>
</dbReference>
<dbReference type="GO" id="GO:0003723">
    <property type="term" value="F:RNA binding"/>
    <property type="evidence" value="ECO:0007669"/>
    <property type="project" value="UniProtKB-KW"/>
</dbReference>
<evidence type="ECO:0000313" key="7">
    <source>
        <dbReference type="EMBL" id="SVB94306.1"/>
    </source>
</evidence>
<evidence type="ECO:0000256" key="3">
    <source>
        <dbReference type="ARBA" id="ARBA00022884"/>
    </source>
</evidence>
<dbReference type="GO" id="GO:0031564">
    <property type="term" value="P:transcription antitermination"/>
    <property type="evidence" value="ECO:0007669"/>
    <property type="project" value="UniProtKB-KW"/>
</dbReference>
<organism evidence="7">
    <name type="scientific">marine metagenome</name>
    <dbReference type="NCBI Taxonomy" id="408172"/>
    <lineage>
        <taxon>unclassified sequences</taxon>
        <taxon>metagenomes</taxon>
        <taxon>ecological metagenomes</taxon>
    </lineage>
</organism>
<evidence type="ECO:0000259" key="6">
    <source>
        <dbReference type="Pfam" id="PF01029"/>
    </source>
</evidence>
<dbReference type="EMBL" id="UINC01065048">
    <property type="protein sequence ID" value="SVB94306.1"/>
    <property type="molecule type" value="Genomic_DNA"/>
</dbReference>
<keyword evidence="5" id="KW-0804">Transcription</keyword>
<dbReference type="PANTHER" id="PTHR11078:SF3">
    <property type="entry name" value="ANTITERMINATION NUSB DOMAIN-CONTAINING PROTEIN"/>
    <property type="match status" value="1"/>
</dbReference>
<evidence type="ECO:0000256" key="1">
    <source>
        <dbReference type="ARBA" id="ARBA00005952"/>
    </source>
</evidence>
<keyword evidence="3" id="KW-0694">RNA-binding</keyword>
<reference evidence="7" key="1">
    <citation type="submission" date="2018-05" db="EMBL/GenBank/DDBJ databases">
        <authorList>
            <person name="Lanie J.A."/>
            <person name="Ng W.-L."/>
            <person name="Kazmierczak K.M."/>
            <person name="Andrzejewski T.M."/>
            <person name="Davidsen T.M."/>
            <person name="Wayne K.J."/>
            <person name="Tettelin H."/>
            <person name="Glass J.I."/>
            <person name="Rusch D."/>
            <person name="Podicherti R."/>
            <person name="Tsui H.-C.T."/>
            <person name="Winkler M.E."/>
        </authorList>
    </citation>
    <scope>NUCLEOTIDE SEQUENCE</scope>
</reference>
<dbReference type="Pfam" id="PF01029">
    <property type="entry name" value="NusB"/>
    <property type="match status" value="1"/>
</dbReference>
<evidence type="ECO:0000256" key="5">
    <source>
        <dbReference type="ARBA" id="ARBA00023163"/>
    </source>
</evidence>
<dbReference type="InterPro" id="IPR011605">
    <property type="entry name" value="NusB_fam"/>
</dbReference>
<dbReference type="AlphaFoldDB" id="A0A382I3X6"/>
<sequence>MDEIIGRYAEGWRTDRMPAVDRALLRMAVYELCYRLDVPTAAVLSEVVDLAGDYSTERSSRFVNGVVSAVAAEVRPDVRTEGHPEMSHDDGDLE</sequence>
<evidence type="ECO:0000256" key="2">
    <source>
        <dbReference type="ARBA" id="ARBA00022814"/>
    </source>
</evidence>
<proteinExistence type="inferred from homology"/>
<dbReference type="GO" id="GO:0005829">
    <property type="term" value="C:cytosol"/>
    <property type="evidence" value="ECO:0007669"/>
    <property type="project" value="TreeGrafter"/>
</dbReference>
<protein>
    <recommendedName>
        <fullName evidence="6">NusB/RsmB/TIM44 domain-containing protein</fullName>
    </recommendedName>
</protein>
<accession>A0A382I3X6</accession>
<name>A0A382I3X6_9ZZZZ</name>
<dbReference type="InterPro" id="IPR006027">
    <property type="entry name" value="NusB_RsmB_TIM44"/>
</dbReference>
<dbReference type="SUPFAM" id="SSF48013">
    <property type="entry name" value="NusB-like"/>
    <property type="match status" value="1"/>
</dbReference>
<keyword evidence="2" id="KW-0889">Transcription antitermination</keyword>
<keyword evidence="4" id="KW-0805">Transcription regulation</keyword>
<dbReference type="PANTHER" id="PTHR11078">
    <property type="entry name" value="N UTILIZATION SUBSTANCE PROTEIN B-RELATED"/>
    <property type="match status" value="1"/>
</dbReference>
<dbReference type="Gene3D" id="1.10.940.10">
    <property type="entry name" value="NusB-like"/>
    <property type="match status" value="1"/>
</dbReference>
<dbReference type="InterPro" id="IPR035926">
    <property type="entry name" value="NusB-like_sf"/>
</dbReference>
<comment type="similarity">
    <text evidence="1">Belongs to the NusB family.</text>
</comment>